<dbReference type="Proteomes" id="UP000295382">
    <property type="component" value="Unassembled WGS sequence"/>
</dbReference>
<sequence>MALSSPGIGSNLDINSIVSQLMMIEQQPLTKIAKQEASYQAKLSAIGSIKSALSSFQTAVNGLSDISKFQATKVTAGDTAVASATGSGSATPGTYALEVAKLAQAQKLASAGQSSTSAAIGTGTITIDFGTISGGSFDSVTGKYTGASFASNGAGSKTITIGSGDNSLAGIRDAINKAGIGVTANIVNDGGTSPYRLVLSNAATGQANSMKISVTGDAGLQALLNHDPAAEPASQAFTETVTAQNAEFKVDGVSISKPGNSVNDVIQGVTLSLYKTNAGSPTNITVARDTSAVSGAVGQFVAAYNKINATLNQLSAYDPETKTAAVLNGDATLRSIQTQIRGVLGTAVENNSGAFNRLSDIGVALNKDGTLALDNAKLQKAMEKNFSDIADLFAATGKASDSLISYTGSTSKTGAGSYSINITQLATQGRTVGQGAAGLTIDASNDTLEVKLDGVTTTIKLSQATYANATALAAEIQGKINGASEFSAAGATVKVSSAGGILSIVSDRYGSASNVEIVSGNGLANLLGGGQTATTGLDVAGTLNGVAATGAGQTLTGAKGSPTEGLKLTITGGALGDRGTINLSRGYASKFDSLLTSLLDTKGPLTSRTDGLNATLKSLSDQKERISDRLIDIEKRYRAQFTALDVAIASMSQTSNYLAQQLANLPKFE</sequence>
<comment type="function">
    <text evidence="5">Required for morphogenesis and for the elongation of the flagellar filament by facilitating polymerization of the flagellin monomers at the tip of growing filament. Forms a capping structure, which prevents flagellin subunits (transported through the central channel of the flagellum) from leaking out without polymerization at the distal end.</text>
</comment>
<organism evidence="8 9">
    <name type="scientific">Paucimonas lemoignei</name>
    <name type="common">Pseudomonas lemoignei</name>
    <dbReference type="NCBI Taxonomy" id="29443"/>
    <lineage>
        <taxon>Bacteria</taxon>
        <taxon>Pseudomonadati</taxon>
        <taxon>Pseudomonadota</taxon>
        <taxon>Betaproteobacteria</taxon>
        <taxon>Burkholderiales</taxon>
        <taxon>Burkholderiaceae</taxon>
        <taxon>Paucimonas</taxon>
    </lineage>
</organism>
<feature type="domain" description="Flagellar hook-associated protein 2 N-terminal" evidence="6">
    <location>
        <begin position="10"/>
        <end position="106"/>
    </location>
</feature>
<evidence type="ECO:0000256" key="4">
    <source>
        <dbReference type="ARBA" id="ARBA00023143"/>
    </source>
</evidence>
<keyword evidence="8" id="KW-0966">Cell projection</keyword>
<feature type="domain" description="Flagellar hook-associated protein 2 C-terminal" evidence="7">
    <location>
        <begin position="243"/>
        <end position="412"/>
    </location>
</feature>
<protein>
    <recommendedName>
        <fullName evidence="5">Flagellar hook-associated protein 2</fullName>
        <shortName evidence="5">HAP2</shortName>
    </recommendedName>
    <alternativeName>
        <fullName evidence="5">Flagellar cap protein</fullName>
    </alternativeName>
</protein>
<dbReference type="OrthoDB" id="9810816at2"/>
<evidence type="ECO:0000256" key="2">
    <source>
        <dbReference type="ARBA" id="ARBA00011255"/>
    </source>
</evidence>
<evidence type="ECO:0000313" key="8">
    <source>
        <dbReference type="EMBL" id="TCS39193.1"/>
    </source>
</evidence>
<keyword evidence="4 5" id="KW-0975">Bacterial flagellum</keyword>
<dbReference type="GO" id="GO:0071973">
    <property type="term" value="P:bacterial-type flagellum-dependent cell motility"/>
    <property type="evidence" value="ECO:0007669"/>
    <property type="project" value="TreeGrafter"/>
</dbReference>
<comment type="subcellular location">
    <subcellularLocation>
        <location evidence="5">Secreted</location>
    </subcellularLocation>
    <subcellularLocation>
        <location evidence="5">Bacterial flagellum</location>
    </subcellularLocation>
</comment>
<comment type="subunit">
    <text evidence="2 5">Homopentamer.</text>
</comment>
<evidence type="ECO:0000256" key="1">
    <source>
        <dbReference type="ARBA" id="ARBA00009764"/>
    </source>
</evidence>
<evidence type="ECO:0000256" key="3">
    <source>
        <dbReference type="ARBA" id="ARBA00023054"/>
    </source>
</evidence>
<name>A0A4R3I2F2_PAULE</name>
<dbReference type="EMBL" id="SLZQ01000001">
    <property type="protein sequence ID" value="TCS39193.1"/>
    <property type="molecule type" value="Genomic_DNA"/>
</dbReference>
<evidence type="ECO:0000259" key="6">
    <source>
        <dbReference type="Pfam" id="PF02465"/>
    </source>
</evidence>
<dbReference type="GO" id="GO:0005576">
    <property type="term" value="C:extracellular region"/>
    <property type="evidence" value="ECO:0007669"/>
    <property type="project" value="UniProtKB-SubCell"/>
</dbReference>
<reference evidence="8 9" key="1">
    <citation type="submission" date="2019-03" db="EMBL/GenBank/DDBJ databases">
        <title>Genomic Encyclopedia of Type Strains, Phase IV (KMG-IV): sequencing the most valuable type-strain genomes for metagenomic binning, comparative biology and taxonomic classification.</title>
        <authorList>
            <person name="Goeker M."/>
        </authorList>
    </citation>
    <scope>NUCLEOTIDE SEQUENCE [LARGE SCALE GENOMIC DNA]</scope>
    <source>
        <strain evidence="8 9">DSM 7445</strain>
    </source>
</reference>
<proteinExistence type="inferred from homology"/>
<dbReference type="InterPro" id="IPR003481">
    <property type="entry name" value="FliD_N"/>
</dbReference>
<dbReference type="InterPro" id="IPR040026">
    <property type="entry name" value="FliD"/>
</dbReference>
<dbReference type="Pfam" id="PF07195">
    <property type="entry name" value="FliD_C"/>
    <property type="match status" value="2"/>
</dbReference>
<keyword evidence="3" id="KW-0175">Coiled coil</keyword>
<keyword evidence="8" id="KW-0969">Cilium</keyword>
<evidence type="ECO:0000256" key="5">
    <source>
        <dbReference type="RuleBase" id="RU362066"/>
    </source>
</evidence>
<comment type="similarity">
    <text evidence="1 5">Belongs to the FliD family.</text>
</comment>
<comment type="caution">
    <text evidence="8">The sequence shown here is derived from an EMBL/GenBank/DDBJ whole genome shotgun (WGS) entry which is preliminary data.</text>
</comment>
<dbReference type="Pfam" id="PF02465">
    <property type="entry name" value="FliD_N"/>
    <property type="match status" value="1"/>
</dbReference>
<dbReference type="GO" id="GO:0007155">
    <property type="term" value="P:cell adhesion"/>
    <property type="evidence" value="ECO:0007669"/>
    <property type="project" value="InterPro"/>
</dbReference>
<keyword evidence="8" id="KW-0282">Flagellum</keyword>
<dbReference type="PANTHER" id="PTHR30288:SF0">
    <property type="entry name" value="FLAGELLAR HOOK-ASSOCIATED PROTEIN 2"/>
    <property type="match status" value="1"/>
</dbReference>
<dbReference type="InterPro" id="IPR010809">
    <property type="entry name" value="FliD_C"/>
</dbReference>
<keyword evidence="9" id="KW-1185">Reference proteome</keyword>
<evidence type="ECO:0000259" key="7">
    <source>
        <dbReference type="Pfam" id="PF07195"/>
    </source>
</evidence>
<accession>A0A4R3I2F2</accession>
<dbReference type="AlphaFoldDB" id="A0A4R3I2F2"/>
<gene>
    <name evidence="8" type="ORF">EDC30_101144</name>
</gene>
<dbReference type="GO" id="GO:0009421">
    <property type="term" value="C:bacterial-type flagellum filament cap"/>
    <property type="evidence" value="ECO:0007669"/>
    <property type="project" value="InterPro"/>
</dbReference>
<dbReference type="GO" id="GO:0009424">
    <property type="term" value="C:bacterial-type flagellum hook"/>
    <property type="evidence" value="ECO:0007669"/>
    <property type="project" value="UniProtKB-UniRule"/>
</dbReference>
<evidence type="ECO:0000313" key="9">
    <source>
        <dbReference type="Proteomes" id="UP000295382"/>
    </source>
</evidence>
<dbReference type="PANTHER" id="PTHR30288">
    <property type="entry name" value="FLAGELLAR CAP/ASSEMBLY PROTEIN FLID"/>
    <property type="match status" value="1"/>
</dbReference>
<feature type="domain" description="Flagellar hook-associated protein 2 C-terminal" evidence="7">
    <location>
        <begin position="581"/>
        <end position="652"/>
    </location>
</feature>
<dbReference type="RefSeq" id="WP_132256373.1">
    <property type="nucleotide sequence ID" value="NZ_SLZQ01000001.1"/>
</dbReference>
<keyword evidence="5" id="KW-0964">Secreted</keyword>